<feature type="domain" description="C2" evidence="1">
    <location>
        <begin position="171"/>
        <end position="298"/>
    </location>
</feature>
<dbReference type="Proteomes" id="UP000237246">
    <property type="component" value="Unassembled WGS sequence"/>
</dbReference>
<dbReference type="EMBL" id="PPHD01000755">
    <property type="protein sequence ID" value="POI35145.1"/>
    <property type="molecule type" value="Genomic_DNA"/>
</dbReference>
<feature type="domain" description="C2" evidence="1">
    <location>
        <begin position="44"/>
        <end position="164"/>
    </location>
</feature>
<proteinExistence type="predicted"/>
<dbReference type="CDD" id="cd04048">
    <property type="entry name" value="C2A_Copine"/>
    <property type="match status" value="1"/>
</dbReference>
<keyword evidence="3" id="KW-1185">Reference proteome</keyword>
<accession>A0A2P4TFJ9</accession>
<dbReference type="PANTHER" id="PTHR10857">
    <property type="entry name" value="COPINE"/>
    <property type="match status" value="1"/>
</dbReference>
<dbReference type="SMART" id="SM00239">
    <property type="entry name" value="C2"/>
    <property type="match status" value="2"/>
</dbReference>
<dbReference type="FunFam" id="2.60.40.150:FF:000103">
    <property type="entry name" value="Copine 2"/>
    <property type="match status" value="1"/>
</dbReference>
<gene>
    <name evidence="2" type="ORF">CIB84_001103</name>
</gene>
<name>A0A2P4TFJ9_BAMTH</name>
<comment type="caution">
    <text evidence="2">The sequence shown here is derived from an EMBL/GenBank/DDBJ whole genome shotgun (WGS) entry which is preliminary data.</text>
</comment>
<dbReference type="SUPFAM" id="SSF49562">
    <property type="entry name" value="C2 domain (Calcium/lipid-binding domain, CaLB)"/>
    <property type="match status" value="2"/>
</dbReference>
<dbReference type="CDD" id="cd04047">
    <property type="entry name" value="C2B_Copine"/>
    <property type="match status" value="1"/>
</dbReference>
<dbReference type="AlphaFoldDB" id="A0A2P4TFJ9"/>
<dbReference type="InterPro" id="IPR035892">
    <property type="entry name" value="C2_domain_sf"/>
</dbReference>
<evidence type="ECO:0000313" key="2">
    <source>
        <dbReference type="EMBL" id="POI35145.1"/>
    </source>
</evidence>
<dbReference type="GO" id="GO:0071277">
    <property type="term" value="P:cellular response to calcium ion"/>
    <property type="evidence" value="ECO:0007669"/>
    <property type="project" value="TreeGrafter"/>
</dbReference>
<evidence type="ECO:0000313" key="3">
    <source>
        <dbReference type="Proteomes" id="UP000237246"/>
    </source>
</evidence>
<dbReference type="PANTHER" id="PTHR10857:SF3">
    <property type="entry name" value="COPINE-2"/>
    <property type="match status" value="1"/>
</dbReference>
<dbReference type="GO" id="GO:0005544">
    <property type="term" value="F:calcium-dependent phospholipid binding"/>
    <property type="evidence" value="ECO:0007669"/>
    <property type="project" value="InterPro"/>
</dbReference>
<dbReference type="Pfam" id="PF07002">
    <property type="entry name" value="Copine"/>
    <property type="match status" value="1"/>
</dbReference>
<dbReference type="Gene3D" id="2.60.40.150">
    <property type="entry name" value="C2 domain"/>
    <property type="match status" value="2"/>
</dbReference>
<dbReference type="InterPro" id="IPR010734">
    <property type="entry name" value="Copine_C"/>
</dbReference>
<evidence type="ECO:0000259" key="1">
    <source>
        <dbReference type="PROSITE" id="PS50004"/>
    </source>
</evidence>
<dbReference type="InterPro" id="IPR045052">
    <property type="entry name" value="Copine"/>
</dbReference>
<dbReference type="InterPro" id="IPR037768">
    <property type="entry name" value="C2B_Copine"/>
</dbReference>
<organism evidence="2 3">
    <name type="scientific">Bambusicola thoracicus</name>
    <name type="common">Chinese bamboo-partridge</name>
    <name type="synonym">Perdix thoracica</name>
    <dbReference type="NCBI Taxonomy" id="9083"/>
    <lineage>
        <taxon>Eukaryota</taxon>
        <taxon>Metazoa</taxon>
        <taxon>Chordata</taxon>
        <taxon>Craniata</taxon>
        <taxon>Vertebrata</taxon>
        <taxon>Euteleostomi</taxon>
        <taxon>Archelosauria</taxon>
        <taxon>Archosauria</taxon>
        <taxon>Dinosauria</taxon>
        <taxon>Saurischia</taxon>
        <taxon>Theropoda</taxon>
        <taxon>Coelurosauria</taxon>
        <taxon>Aves</taxon>
        <taxon>Neognathae</taxon>
        <taxon>Galloanserae</taxon>
        <taxon>Galliformes</taxon>
        <taxon>Phasianidae</taxon>
        <taxon>Perdicinae</taxon>
        <taxon>Bambusicola</taxon>
    </lineage>
</organism>
<dbReference type="OrthoDB" id="5855668at2759"/>
<reference evidence="2 3" key="1">
    <citation type="submission" date="2018-01" db="EMBL/GenBank/DDBJ databases">
        <title>Comparison of the Chinese Bamboo Partridge and Red Junglefowl genome sequences highlights the importance of demography in genome evolution.</title>
        <authorList>
            <person name="Tiley G.P."/>
            <person name="Kimball R.T."/>
            <person name="Braun E.L."/>
            <person name="Burleigh J.G."/>
        </authorList>
    </citation>
    <scope>NUCLEOTIDE SEQUENCE [LARGE SCALE GENOMIC DNA]</scope>
    <source>
        <strain evidence="2">RTK389</strain>
        <tissue evidence="2">Blood</tissue>
    </source>
</reference>
<sequence length="381" mass="42576">MRAFGCVFSCYLSACPEVFLFSLCPTDCLELLLLLESMAYTGTPPPAGPIGSQYCVCKVELSICGQNLLDRDVTSKSDPFCVLFMEVNGKWVELDRTETAVNNLNPAFSKKFVVDYHFEEVQKLKFALFDQDKSSTQLYEHDFLGEFSCTLGTIVSSKKITRTLLLGNGKPAGKGMITIAAQELSDNRVITLSMAGRKLDKKDLFGKSDPFLEFYKPGDDGKWMLVHRTEVIKYTLDPVWKPFTVPLVSLCDGDVEKLIKLELECINPKKQKKKKNYKNSGIIIVKSCKITRDFSFLDYILGGCQLMFTVGIDFTASNGNPRDPSSLHYINPMGTNEYLSAIWAVGQIIQDYDSDKMFPALGFGAQLPPDWKVMCSSDLCA</sequence>
<dbReference type="PROSITE" id="PS50004">
    <property type="entry name" value="C2"/>
    <property type="match status" value="2"/>
</dbReference>
<dbReference type="GO" id="GO:0005886">
    <property type="term" value="C:plasma membrane"/>
    <property type="evidence" value="ECO:0007669"/>
    <property type="project" value="TreeGrafter"/>
</dbReference>
<protein>
    <recommendedName>
        <fullName evidence="1">C2 domain-containing protein</fullName>
    </recommendedName>
</protein>
<dbReference type="Pfam" id="PF00168">
    <property type="entry name" value="C2"/>
    <property type="match status" value="2"/>
</dbReference>
<dbReference type="InterPro" id="IPR000008">
    <property type="entry name" value="C2_dom"/>
</dbReference>